<evidence type="ECO:0000313" key="2">
    <source>
        <dbReference type="Proteomes" id="UP000092461"/>
    </source>
</evidence>
<evidence type="ECO:0000313" key="1">
    <source>
        <dbReference type="EnsemblMetazoa" id="LLOJ002244-PA"/>
    </source>
</evidence>
<proteinExistence type="predicted"/>
<organism evidence="1 2">
    <name type="scientific">Lutzomyia longipalpis</name>
    <name type="common">Sand fly</name>
    <dbReference type="NCBI Taxonomy" id="7200"/>
    <lineage>
        <taxon>Eukaryota</taxon>
        <taxon>Metazoa</taxon>
        <taxon>Ecdysozoa</taxon>
        <taxon>Arthropoda</taxon>
        <taxon>Hexapoda</taxon>
        <taxon>Insecta</taxon>
        <taxon>Pterygota</taxon>
        <taxon>Neoptera</taxon>
        <taxon>Endopterygota</taxon>
        <taxon>Diptera</taxon>
        <taxon>Nematocera</taxon>
        <taxon>Psychodoidea</taxon>
        <taxon>Psychodidae</taxon>
        <taxon>Lutzomyia</taxon>
        <taxon>Lutzomyia</taxon>
    </lineage>
</organism>
<name>A0A1B0CD24_LUTLO</name>
<dbReference type="Proteomes" id="UP000092461">
    <property type="component" value="Unassembled WGS sequence"/>
</dbReference>
<keyword evidence="2" id="KW-1185">Reference proteome</keyword>
<dbReference type="AlphaFoldDB" id="A0A1B0CD24"/>
<dbReference type="EnsemblMetazoa" id="LLOJ002244-RA">
    <property type="protein sequence ID" value="LLOJ002244-PA"/>
    <property type="gene ID" value="LLOJ002244"/>
</dbReference>
<sequence length="129" mass="14165">MAAMVDTRFEHRVFFRSIGSTRWLNEGIFPPKLAPVTSHFRTTCTGLISLCCLTVVSPLNSFERTKISNIAPQPPEISSTAISSAAGNFWLRVFFKSLSVNFTGFTPLVPDHIHNSPYSAGGKVESSET</sequence>
<protein>
    <submittedName>
        <fullName evidence="1">Uncharacterized protein</fullName>
    </submittedName>
</protein>
<dbReference type="VEuPathDB" id="VectorBase:LLOJ002244"/>
<accession>A0A1B0CD24</accession>
<reference evidence="1" key="1">
    <citation type="submission" date="2020-05" db="UniProtKB">
        <authorList>
            <consortium name="EnsemblMetazoa"/>
        </authorList>
    </citation>
    <scope>IDENTIFICATION</scope>
    <source>
        <strain evidence="1">Jacobina</strain>
    </source>
</reference>
<dbReference type="EMBL" id="AJWK01007346">
    <property type="status" value="NOT_ANNOTATED_CDS"/>
    <property type="molecule type" value="Genomic_DNA"/>
</dbReference>